<name>A0A0G0LSY3_UNCC2</name>
<comment type="caution">
    <text evidence="1">The sequence shown here is derived from an EMBL/GenBank/DDBJ whole genome shotgun (WGS) entry which is preliminary data.</text>
</comment>
<dbReference type="EMBL" id="LBVV01000004">
    <property type="protein sequence ID" value="KKQ95053.1"/>
    <property type="molecule type" value="Genomic_DNA"/>
</dbReference>
<protein>
    <submittedName>
        <fullName evidence="1">Uncharacterized protein</fullName>
    </submittedName>
</protein>
<dbReference type="AlphaFoldDB" id="A0A0G0LSY3"/>
<reference evidence="1 2" key="1">
    <citation type="journal article" date="2015" name="Nature">
        <title>rRNA introns, odd ribosomes, and small enigmatic genomes across a large radiation of phyla.</title>
        <authorList>
            <person name="Brown C.T."/>
            <person name="Hug L.A."/>
            <person name="Thomas B.C."/>
            <person name="Sharon I."/>
            <person name="Castelle C.J."/>
            <person name="Singh A."/>
            <person name="Wilkins M.J."/>
            <person name="Williams K.H."/>
            <person name="Banfield J.F."/>
        </authorList>
    </citation>
    <scope>NUCLEOTIDE SEQUENCE [LARGE SCALE GENOMIC DNA]</scope>
</reference>
<gene>
    <name evidence="1" type="ORF">UT18_C0004G0005</name>
</gene>
<evidence type="ECO:0000313" key="1">
    <source>
        <dbReference type="EMBL" id="KKQ95053.1"/>
    </source>
</evidence>
<organism evidence="1 2">
    <name type="scientific">candidate division CPR2 bacterium GW2011_GWC2_39_10</name>
    <dbReference type="NCBI Taxonomy" id="1618345"/>
    <lineage>
        <taxon>Bacteria</taxon>
        <taxon>Bacteria division CPR2</taxon>
    </lineage>
</organism>
<dbReference type="STRING" id="1618345.UT18_C0004G0005"/>
<dbReference type="Proteomes" id="UP000034207">
    <property type="component" value="Unassembled WGS sequence"/>
</dbReference>
<sequence length="82" mass="9379">MLNKKDIGRITEIISEYADINHSMINLSSALREIFDNHEFIALDAIESIENEFGVKLLLGVDYSNVFDKYPDIQSVISKIEM</sequence>
<evidence type="ECO:0000313" key="2">
    <source>
        <dbReference type="Proteomes" id="UP000034207"/>
    </source>
</evidence>
<proteinExistence type="predicted"/>
<accession>A0A0G0LSY3</accession>